<feature type="transmembrane region" description="Helical" evidence="1">
    <location>
        <begin position="203"/>
        <end position="222"/>
    </location>
</feature>
<reference evidence="2 3" key="1">
    <citation type="submission" date="2006-10" db="EMBL/GenBank/DDBJ databases">
        <title>Complete sequence of Syntrophobacter fumaroxidans MPOB.</title>
        <authorList>
            <consortium name="US DOE Joint Genome Institute"/>
            <person name="Copeland A."/>
            <person name="Lucas S."/>
            <person name="Lapidus A."/>
            <person name="Barry K."/>
            <person name="Detter J.C."/>
            <person name="Glavina del Rio T."/>
            <person name="Hammon N."/>
            <person name="Israni S."/>
            <person name="Pitluck S."/>
            <person name="Goltsman E.G."/>
            <person name="Martinez M."/>
            <person name="Schmutz J."/>
            <person name="Larimer F."/>
            <person name="Land M."/>
            <person name="Hauser L."/>
            <person name="Kyrpides N."/>
            <person name="Kim E."/>
            <person name="Boone D.R."/>
            <person name="Brockman F."/>
            <person name="Culley D."/>
            <person name="Ferry J."/>
            <person name="Gunsalus R."/>
            <person name="McInerney M.J."/>
            <person name="Morrison M."/>
            <person name="Plugge C."/>
            <person name="Rohlin L."/>
            <person name="Scholten J."/>
            <person name="Sieber J."/>
            <person name="Stams A.J.M."/>
            <person name="Worm P."/>
            <person name="Henstra A.M."/>
            <person name="Richardson P."/>
        </authorList>
    </citation>
    <scope>NUCLEOTIDE SEQUENCE [LARGE SCALE GENOMIC DNA]</scope>
    <source>
        <strain evidence="3">DSM 10017 / MPOB</strain>
    </source>
</reference>
<dbReference type="InterPro" id="IPR029063">
    <property type="entry name" value="SAM-dependent_MTases_sf"/>
</dbReference>
<name>A0LKB0_SYNFM</name>
<feature type="transmembrane region" description="Helical" evidence="1">
    <location>
        <begin position="179"/>
        <end position="196"/>
    </location>
</feature>
<feature type="transmembrane region" description="Helical" evidence="1">
    <location>
        <begin position="855"/>
        <end position="876"/>
    </location>
</feature>
<keyword evidence="1" id="KW-0472">Membrane</keyword>
<proteinExistence type="predicted"/>
<keyword evidence="1" id="KW-1133">Transmembrane helix</keyword>
<feature type="transmembrane region" description="Helical" evidence="1">
    <location>
        <begin position="699"/>
        <end position="720"/>
    </location>
</feature>
<keyword evidence="1" id="KW-0812">Transmembrane</keyword>
<feature type="transmembrane region" description="Helical" evidence="1">
    <location>
        <begin position="763"/>
        <end position="781"/>
    </location>
</feature>
<dbReference type="eggNOG" id="COG0421">
    <property type="taxonomic scope" value="Bacteria"/>
</dbReference>
<evidence type="ECO:0000313" key="3">
    <source>
        <dbReference type="Proteomes" id="UP000001784"/>
    </source>
</evidence>
<feature type="transmembrane region" description="Helical" evidence="1">
    <location>
        <begin position="152"/>
        <end position="173"/>
    </location>
</feature>
<protein>
    <recommendedName>
        <fullName evidence="4">Spermine synthase</fullName>
    </recommendedName>
</protein>
<feature type="transmembrane region" description="Helical" evidence="1">
    <location>
        <begin position="123"/>
        <end position="145"/>
    </location>
</feature>
<dbReference type="SUPFAM" id="SSF103473">
    <property type="entry name" value="MFS general substrate transporter"/>
    <property type="match status" value="1"/>
</dbReference>
<dbReference type="AlphaFoldDB" id="A0LKB0"/>
<dbReference type="InterPro" id="IPR036259">
    <property type="entry name" value="MFS_trans_sf"/>
</dbReference>
<feature type="transmembrane region" description="Helical" evidence="1">
    <location>
        <begin position="660"/>
        <end position="687"/>
    </location>
</feature>
<dbReference type="Proteomes" id="UP000001784">
    <property type="component" value="Chromosome"/>
</dbReference>
<accession>A0LKB0</accession>
<feature type="transmembrane region" description="Helical" evidence="1">
    <location>
        <begin position="732"/>
        <end position="751"/>
    </location>
</feature>
<keyword evidence="3" id="KW-1185">Reference proteome</keyword>
<feature type="transmembrane region" description="Helical" evidence="1">
    <location>
        <begin position="47"/>
        <end position="69"/>
    </location>
</feature>
<dbReference type="SUPFAM" id="SSF53335">
    <property type="entry name" value="S-adenosyl-L-methionine-dependent methyltransferases"/>
    <property type="match status" value="1"/>
</dbReference>
<dbReference type="EMBL" id="CP000478">
    <property type="protein sequence ID" value="ABK17862.1"/>
    <property type="molecule type" value="Genomic_DNA"/>
</dbReference>
<sequence>MSDIAGTGPTTERLPLGDTLALALISGAVIAYELFVMRVFANSGWSHFGSTIVSIAMLGFGVFSTVLCIWKGAFKERMTAWMNGGVILFGPAMTAANSLAQSVPFNPIFLASDANQKVYLGCYFLLYFIPFLIGAMLLGLFFLMGQRSFGKVYFANMCGSGFGGMVLFAAMYGLLPERLYLAPLALWAAGALLWLAGRGKPRLLPALAVSVLVSLLTGHAFVQINVSPYKGVSYARQFPDAKRVYLSASPFGLLEVYSSSYFHFAPGLSDAATLYLDEMPEQAFLGMYIDGDGPIGIMKKLPDKQKEYIRFLPLSMPYLLKKEPEVLVMQFGGGISTNVALAMGARKVTVAEGSPMVIRAVRDSAFIAEFTGHVLANPLVELVPSDGRIYVGQRREAFDIVDLSLADSTGLSMPGGSPIHEKYTYTKETFLECIRALRDGGILSVTVWNREDPPKSALKLLTTIIKAAGEAGPERTGQSLFIAHTYLSTLTALYKKGGFTAEEFRELGKYCAKMSFEVVWPWEKRDGAAGNLAAVFDAYRSVYFGPRGDAGPESAGFPISVGSPPGETTAAVNTPGDLSAAVVPAADASGGQAEAQDLSAGNLYRLVVDRLIHGDFKTVSDGYVFNTDWLTNDRPYFAGFVKPADIADFADRLESISDEWGYLLLWATLFLSASLGSILLLLPVAFGWKAFFGRRRGKLGIVAYFLCLGIGYIVIEIGMISKVLLCLGNATVSVAVLITGMLLFSGVGSYVSGRFVSRASGTILVVCSSIVGILLLYAVGLDPLLAGVGTYPYWARILACLALLFPPAFLMGFPFALGMATLSELGKEEFFVWAWGINGSFSVVGAALAPLLSVLFGLSSILLVSAVAYLVALVSFRGLRKPDVPAAVR</sequence>
<dbReference type="OrthoDB" id="8540330at2"/>
<gene>
    <name evidence="2" type="ordered locus">Sfum_2180</name>
</gene>
<dbReference type="STRING" id="335543.Sfum_2180"/>
<feature type="transmembrane region" description="Helical" evidence="1">
    <location>
        <begin position="20"/>
        <end position="41"/>
    </location>
</feature>
<feature type="transmembrane region" description="Helical" evidence="1">
    <location>
        <begin position="81"/>
        <end position="103"/>
    </location>
</feature>
<dbReference type="RefSeq" id="WP_011699031.1">
    <property type="nucleotide sequence ID" value="NC_008554.1"/>
</dbReference>
<feature type="transmembrane region" description="Helical" evidence="1">
    <location>
        <begin position="793"/>
        <end position="818"/>
    </location>
</feature>
<feature type="transmembrane region" description="Helical" evidence="1">
    <location>
        <begin position="830"/>
        <end position="849"/>
    </location>
</feature>
<evidence type="ECO:0000313" key="2">
    <source>
        <dbReference type="EMBL" id="ABK17862.1"/>
    </source>
</evidence>
<organism evidence="2 3">
    <name type="scientific">Syntrophobacter fumaroxidans (strain DSM 10017 / MPOB)</name>
    <dbReference type="NCBI Taxonomy" id="335543"/>
    <lineage>
        <taxon>Bacteria</taxon>
        <taxon>Pseudomonadati</taxon>
        <taxon>Thermodesulfobacteriota</taxon>
        <taxon>Syntrophobacteria</taxon>
        <taxon>Syntrophobacterales</taxon>
        <taxon>Syntrophobacteraceae</taxon>
        <taxon>Syntrophobacter</taxon>
    </lineage>
</organism>
<dbReference type="InParanoid" id="A0LKB0"/>
<dbReference type="KEGG" id="sfu:Sfum_2180"/>
<evidence type="ECO:0000256" key="1">
    <source>
        <dbReference type="SAM" id="Phobius"/>
    </source>
</evidence>
<dbReference type="HOGENOM" id="CLU_018383_0_0_7"/>
<evidence type="ECO:0008006" key="4">
    <source>
        <dbReference type="Google" id="ProtNLM"/>
    </source>
</evidence>
<dbReference type="Gene3D" id="3.40.50.150">
    <property type="entry name" value="Vaccinia Virus protein VP39"/>
    <property type="match status" value="1"/>
</dbReference>